<evidence type="ECO:0000313" key="2">
    <source>
        <dbReference type="EMBL" id="MFC4721292.1"/>
    </source>
</evidence>
<feature type="transmembrane region" description="Helical" evidence="1">
    <location>
        <begin position="77"/>
        <end position="98"/>
    </location>
</feature>
<evidence type="ECO:0000256" key="1">
    <source>
        <dbReference type="SAM" id="Phobius"/>
    </source>
</evidence>
<feature type="transmembrane region" description="Helical" evidence="1">
    <location>
        <begin position="157"/>
        <end position="177"/>
    </location>
</feature>
<keyword evidence="1" id="KW-0472">Membrane</keyword>
<feature type="transmembrane region" description="Helical" evidence="1">
    <location>
        <begin position="12"/>
        <end position="31"/>
    </location>
</feature>
<accession>A0ABV9MZ29</accession>
<feature type="transmembrane region" description="Helical" evidence="1">
    <location>
        <begin position="268"/>
        <end position="288"/>
    </location>
</feature>
<comment type="caution">
    <text evidence="2">The sequence shown here is derived from an EMBL/GenBank/DDBJ whole genome shotgun (WGS) entry which is preliminary data.</text>
</comment>
<gene>
    <name evidence="2" type="ORF">ACFO5O_03080</name>
</gene>
<keyword evidence="1" id="KW-0812">Transmembrane</keyword>
<protein>
    <recommendedName>
        <fullName evidence="4">Polysaccharide biosynthesis protein C-terminal domain-containing protein</fullName>
    </recommendedName>
</protein>
<dbReference type="EMBL" id="JBHSGP010000005">
    <property type="protein sequence ID" value="MFC4721292.1"/>
    <property type="molecule type" value="Genomic_DNA"/>
</dbReference>
<keyword evidence="3" id="KW-1185">Reference proteome</keyword>
<feature type="transmembrane region" description="Helical" evidence="1">
    <location>
        <begin position="197"/>
        <end position="217"/>
    </location>
</feature>
<feature type="transmembrane region" description="Helical" evidence="1">
    <location>
        <begin position="133"/>
        <end position="151"/>
    </location>
</feature>
<evidence type="ECO:0000313" key="3">
    <source>
        <dbReference type="Proteomes" id="UP001595953"/>
    </source>
</evidence>
<feature type="transmembrane region" description="Helical" evidence="1">
    <location>
        <begin position="37"/>
        <end position="56"/>
    </location>
</feature>
<dbReference type="RefSeq" id="WP_387960852.1">
    <property type="nucleotide sequence ID" value="NZ_JBHSGP010000005.1"/>
</dbReference>
<name>A0ABV9MZ29_9FLAO</name>
<feature type="transmembrane region" description="Helical" evidence="1">
    <location>
        <begin position="300"/>
        <end position="322"/>
    </location>
</feature>
<organism evidence="2 3">
    <name type="scientific">Geojedonia litorea</name>
    <dbReference type="NCBI Taxonomy" id="1268269"/>
    <lineage>
        <taxon>Bacteria</taxon>
        <taxon>Pseudomonadati</taxon>
        <taxon>Bacteroidota</taxon>
        <taxon>Flavobacteriia</taxon>
        <taxon>Flavobacteriales</taxon>
        <taxon>Flavobacteriaceae</taxon>
        <taxon>Geojedonia</taxon>
    </lineage>
</organism>
<evidence type="ECO:0008006" key="4">
    <source>
        <dbReference type="Google" id="ProtNLM"/>
    </source>
</evidence>
<sequence length="378" mass="43731">MNKLNIIALNIIRSLATPIFNFLITIIGVMALGKYRWGDFVQIILWIYLFVFISNFGNRDFLIRSFSKSPSKIDSLFFTNLSSRSILLVLSLVFLIIFPLKTALLSVLLGLSIFLYQSLESLVIYFQKFIVQIVAESVGLLIIVGSILFYNNLDTNLLLLIYCISFWIKTFLILYDLNLNYKAFKFHFSYAQIKESLPFFLIGFSGWLASKADIYMVNIMLTKEQLTEYQLLMTAILFLQGIAAYIIYPFTKHMYRLPLKFFNRAKRILGLVSVPIIVLFTVITWFVYEEIIELNIPQSHYILGALLSLPYYFFLIDIIALYKINKEISVMYVNFGSAIVNIVLTLLLIPIFEVMGALVSVLVIQYSKLFLYKSKLIR</sequence>
<reference evidence="3" key="1">
    <citation type="journal article" date="2019" name="Int. J. Syst. Evol. Microbiol.">
        <title>The Global Catalogue of Microorganisms (GCM) 10K type strain sequencing project: providing services to taxonomists for standard genome sequencing and annotation.</title>
        <authorList>
            <consortium name="The Broad Institute Genomics Platform"/>
            <consortium name="The Broad Institute Genome Sequencing Center for Infectious Disease"/>
            <person name="Wu L."/>
            <person name="Ma J."/>
        </authorList>
    </citation>
    <scope>NUCLEOTIDE SEQUENCE [LARGE SCALE GENOMIC DNA]</scope>
    <source>
        <strain evidence="3">CCUG 63682</strain>
    </source>
</reference>
<keyword evidence="1" id="KW-1133">Transmembrane helix</keyword>
<feature type="transmembrane region" description="Helical" evidence="1">
    <location>
        <begin position="229"/>
        <end position="248"/>
    </location>
</feature>
<dbReference type="Proteomes" id="UP001595953">
    <property type="component" value="Unassembled WGS sequence"/>
</dbReference>
<proteinExistence type="predicted"/>